<evidence type="ECO:0000256" key="6">
    <source>
        <dbReference type="ARBA" id="ARBA00022989"/>
    </source>
</evidence>
<dbReference type="PANTHER" id="PTHR21716">
    <property type="entry name" value="TRANSMEMBRANE PROTEIN"/>
    <property type="match status" value="1"/>
</dbReference>
<protein>
    <submittedName>
        <fullName evidence="9">Putative PurR-regulated permease PerM</fullName>
    </submittedName>
</protein>
<dbReference type="Proteomes" id="UP000521313">
    <property type="component" value="Unassembled WGS sequence"/>
</dbReference>
<organism evidence="9 10">
    <name type="scientific">Faecalicoccus acidiformans</name>
    <dbReference type="NCBI Taxonomy" id="915173"/>
    <lineage>
        <taxon>Bacteria</taxon>
        <taxon>Bacillati</taxon>
        <taxon>Bacillota</taxon>
        <taxon>Erysipelotrichia</taxon>
        <taxon>Erysipelotrichales</taxon>
        <taxon>Erysipelotrichaceae</taxon>
        <taxon>Faecalicoccus</taxon>
    </lineage>
</organism>
<feature type="transmembrane region" description="Helical" evidence="8">
    <location>
        <begin position="338"/>
        <end position="371"/>
    </location>
</feature>
<accession>A0A7W8CYZ7</accession>
<name>A0A7W8CYZ7_9FIRM</name>
<evidence type="ECO:0000256" key="4">
    <source>
        <dbReference type="ARBA" id="ARBA00022475"/>
    </source>
</evidence>
<evidence type="ECO:0000256" key="8">
    <source>
        <dbReference type="SAM" id="Phobius"/>
    </source>
</evidence>
<comment type="similarity">
    <text evidence="2">Belongs to the autoinducer-2 exporter (AI-2E) (TC 2.A.86) family.</text>
</comment>
<feature type="transmembrane region" description="Helical" evidence="8">
    <location>
        <begin position="12"/>
        <end position="33"/>
    </location>
</feature>
<feature type="transmembrane region" description="Helical" evidence="8">
    <location>
        <begin position="39"/>
        <end position="60"/>
    </location>
</feature>
<evidence type="ECO:0000256" key="7">
    <source>
        <dbReference type="ARBA" id="ARBA00023136"/>
    </source>
</evidence>
<dbReference type="Pfam" id="PF01594">
    <property type="entry name" value="AI-2E_transport"/>
    <property type="match status" value="1"/>
</dbReference>
<feature type="transmembrane region" description="Helical" evidence="8">
    <location>
        <begin position="240"/>
        <end position="261"/>
    </location>
</feature>
<comment type="subcellular location">
    <subcellularLocation>
        <location evidence="1">Cell membrane</location>
        <topology evidence="1">Multi-pass membrane protein</topology>
    </subcellularLocation>
</comment>
<evidence type="ECO:0000256" key="5">
    <source>
        <dbReference type="ARBA" id="ARBA00022692"/>
    </source>
</evidence>
<evidence type="ECO:0000256" key="1">
    <source>
        <dbReference type="ARBA" id="ARBA00004651"/>
    </source>
</evidence>
<gene>
    <name evidence="9" type="ORF">HNQ43_000164</name>
</gene>
<keyword evidence="7 8" id="KW-0472">Membrane</keyword>
<feature type="transmembrane region" description="Helical" evidence="8">
    <location>
        <begin position="178"/>
        <end position="204"/>
    </location>
</feature>
<evidence type="ECO:0000256" key="2">
    <source>
        <dbReference type="ARBA" id="ARBA00009773"/>
    </source>
</evidence>
<evidence type="ECO:0000313" key="10">
    <source>
        <dbReference type="Proteomes" id="UP000521313"/>
    </source>
</evidence>
<dbReference type="GO" id="GO:0005886">
    <property type="term" value="C:plasma membrane"/>
    <property type="evidence" value="ECO:0007669"/>
    <property type="project" value="UniProtKB-SubCell"/>
</dbReference>
<reference evidence="9 10" key="1">
    <citation type="submission" date="2020-08" db="EMBL/GenBank/DDBJ databases">
        <title>Genomic Encyclopedia of Type Strains, Phase IV (KMG-IV): sequencing the most valuable type-strain genomes for metagenomic binning, comparative biology and taxonomic classification.</title>
        <authorList>
            <person name="Goeker M."/>
        </authorList>
    </citation>
    <scope>NUCLEOTIDE SEQUENCE [LARGE SCALE GENOMIC DNA]</scope>
    <source>
        <strain evidence="9 10">DSM 26963</strain>
    </source>
</reference>
<sequence>MNKNTRDWEAMIKHLILFTAVLVLIIFNFNVILAFLGKVLAICNPFIFGAGLAFIFNIVANAIIKYGGKWLHFKESTGTRAIANILAIVFVFSIIFGFIFLLSPQLLSSLQSIVEQAPGAIDQFYKWLLETTETFPSIHEPLVNMRSSFTDLSNLSSMVPDVLSWIFSGGANSLFDSIYSALTTTISVVATSCIAVMFSFILLFNKKTFVRQLKALLKAYLSTPQYKKTMHVCHIIKKTFTSYIAGTSCECLILGSLVFLGCTIFKIPYAVLTGLIVAIGAFVPMFGALVSAILAALFISVEDPMSAVYFIIMFICIQQIEGNFIYPNVVGRSVGLPPMYVIVAVTLGGSLAGIIGMIVFIPVCSCIYQLIREDVWKRNRKKENQVQDV</sequence>
<keyword evidence="4" id="KW-1003">Cell membrane</keyword>
<dbReference type="InterPro" id="IPR002549">
    <property type="entry name" value="AI-2E-like"/>
</dbReference>
<comment type="caution">
    <text evidence="9">The sequence shown here is derived from an EMBL/GenBank/DDBJ whole genome shotgun (WGS) entry which is preliminary data.</text>
</comment>
<keyword evidence="3" id="KW-0813">Transport</keyword>
<dbReference type="GO" id="GO:0055085">
    <property type="term" value="P:transmembrane transport"/>
    <property type="evidence" value="ECO:0007669"/>
    <property type="project" value="TreeGrafter"/>
</dbReference>
<dbReference type="AlphaFoldDB" id="A0A7W8CYZ7"/>
<evidence type="ECO:0000256" key="3">
    <source>
        <dbReference type="ARBA" id="ARBA00022448"/>
    </source>
</evidence>
<dbReference type="PANTHER" id="PTHR21716:SF53">
    <property type="entry name" value="PERMEASE PERM-RELATED"/>
    <property type="match status" value="1"/>
</dbReference>
<feature type="transmembrane region" description="Helical" evidence="8">
    <location>
        <begin position="81"/>
        <end position="102"/>
    </location>
</feature>
<feature type="transmembrane region" description="Helical" evidence="8">
    <location>
        <begin position="307"/>
        <end position="326"/>
    </location>
</feature>
<keyword evidence="6 8" id="KW-1133">Transmembrane helix</keyword>
<feature type="transmembrane region" description="Helical" evidence="8">
    <location>
        <begin position="267"/>
        <end position="300"/>
    </location>
</feature>
<evidence type="ECO:0000313" key="9">
    <source>
        <dbReference type="EMBL" id="MBB5184131.1"/>
    </source>
</evidence>
<dbReference type="EMBL" id="JACHHD010000001">
    <property type="protein sequence ID" value="MBB5184131.1"/>
    <property type="molecule type" value="Genomic_DNA"/>
</dbReference>
<keyword evidence="5 8" id="KW-0812">Transmembrane</keyword>
<proteinExistence type="inferred from homology"/>
<dbReference type="RefSeq" id="WP_183373831.1">
    <property type="nucleotide sequence ID" value="NZ_CALVCN010000051.1"/>
</dbReference>